<organism evidence="3 4">
    <name type="scientific">Mycetocola lacteus</name>
    <dbReference type="NCBI Taxonomy" id="76637"/>
    <lineage>
        <taxon>Bacteria</taxon>
        <taxon>Bacillati</taxon>
        <taxon>Actinomycetota</taxon>
        <taxon>Actinomycetes</taxon>
        <taxon>Micrococcales</taxon>
        <taxon>Microbacteriaceae</taxon>
        <taxon>Mycetocola</taxon>
    </lineage>
</organism>
<evidence type="ECO:0000256" key="1">
    <source>
        <dbReference type="SAM" id="SignalP"/>
    </source>
</evidence>
<keyword evidence="1" id="KW-0732">Signal</keyword>
<dbReference type="EMBL" id="RCUY01000009">
    <property type="protein sequence ID" value="RLP82101.1"/>
    <property type="molecule type" value="Genomic_DNA"/>
</dbReference>
<evidence type="ECO:0000313" key="3">
    <source>
        <dbReference type="EMBL" id="RLP82101.1"/>
    </source>
</evidence>
<name>A0A3L7AR35_9MICO</name>
<keyword evidence="4" id="KW-1185">Reference proteome</keyword>
<dbReference type="GO" id="GO:0016787">
    <property type="term" value="F:hydrolase activity"/>
    <property type="evidence" value="ECO:0007669"/>
    <property type="project" value="UniProtKB-KW"/>
</dbReference>
<dbReference type="Proteomes" id="UP000269438">
    <property type="component" value="Unassembled WGS sequence"/>
</dbReference>
<protein>
    <submittedName>
        <fullName evidence="3">Alpha/beta fold hydrolase</fullName>
    </submittedName>
</protein>
<dbReference type="PANTHER" id="PTHR12277:SF79">
    <property type="entry name" value="XAA-PRO DIPEPTIDYL-PEPTIDASE-RELATED"/>
    <property type="match status" value="1"/>
</dbReference>
<feature type="chain" id="PRO_5038640062" evidence="1">
    <location>
        <begin position="21"/>
        <end position="396"/>
    </location>
</feature>
<sequence length="396" mass="42970">MNSSRRAGARALILPAAALAATTAVVAAGIATVSAILAREVVTPPGPDAPDTQVLGINEIEGTIVLSRTDFTVLPGQYGIWYGRPERLVRIGEVLAVGEHTVTRELPAQNLRGLVGHGGGRFTAWVEADPTTVAEHWENVHIPVENGVAPAWLFPVEEENAPWLVVVHGRGTRRGEGLRVVPTAQAAGYNVLLLSYRNDGDAPASADGRYGLGLTEWHDVDAALGWVRARSAARIVLMGWSMGGAVSLQTVLNGEHGAEISALLLDSPVIDWAEVLAFQARERRLPRPVRDIAVHLLGAGWASRITGLGEPVRIDRMNLVARADELRIPTLILHSVDDDVVPAEASQALAIERPDIVTLEEFSVARHTKLWNFDRDRWERLVHEWLEAQHDPSTQA</sequence>
<feature type="domain" description="AB hydrolase-1" evidence="2">
    <location>
        <begin position="164"/>
        <end position="370"/>
    </location>
</feature>
<accession>A0A3L7AR35</accession>
<dbReference type="SUPFAM" id="SSF53474">
    <property type="entry name" value="alpha/beta-Hydrolases"/>
    <property type="match status" value="1"/>
</dbReference>
<dbReference type="InterPro" id="IPR029058">
    <property type="entry name" value="AB_hydrolase_fold"/>
</dbReference>
<proteinExistence type="predicted"/>
<gene>
    <name evidence="3" type="ORF">D9V34_09790</name>
</gene>
<dbReference type="Gene3D" id="3.40.50.1820">
    <property type="entry name" value="alpha/beta hydrolase"/>
    <property type="match status" value="1"/>
</dbReference>
<comment type="caution">
    <text evidence="3">The sequence shown here is derived from an EMBL/GenBank/DDBJ whole genome shotgun (WGS) entry which is preliminary data.</text>
</comment>
<dbReference type="OrthoDB" id="8111537at2"/>
<reference evidence="3 4" key="1">
    <citation type="submission" date="2018-10" db="EMBL/GenBank/DDBJ databases">
        <authorList>
            <person name="Li J."/>
        </authorList>
    </citation>
    <scope>NUCLEOTIDE SEQUENCE [LARGE SCALE GENOMIC DNA]</scope>
    <source>
        <strain evidence="3 4">JCM 11654</strain>
    </source>
</reference>
<dbReference type="Pfam" id="PF12697">
    <property type="entry name" value="Abhydrolase_6"/>
    <property type="match status" value="1"/>
</dbReference>
<dbReference type="InterPro" id="IPR000073">
    <property type="entry name" value="AB_hydrolase_1"/>
</dbReference>
<dbReference type="PANTHER" id="PTHR12277">
    <property type="entry name" value="ALPHA/BETA HYDROLASE DOMAIN-CONTAINING PROTEIN"/>
    <property type="match status" value="1"/>
</dbReference>
<evidence type="ECO:0000313" key="4">
    <source>
        <dbReference type="Proteomes" id="UP000269438"/>
    </source>
</evidence>
<feature type="signal peptide" evidence="1">
    <location>
        <begin position="1"/>
        <end position="20"/>
    </location>
</feature>
<dbReference type="RefSeq" id="WP_121688652.1">
    <property type="nucleotide sequence ID" value="NZ_RCUY01000009.1"/>
</dbReference>
<keyword evidence="3" id="KW-0378">Hydrolase</keyword>
<evidence type="ECO:0000259" key="2">
    <source>
        <dbReference type="Pfam" id="PF12697"/>
    </source>
</evidence>
<dbReference type="AlphaFoldDB" id="A0A3L7AR35"/>